<dbReference type="PROSITE" id="PS00101">
    <property type="entry name" value="HEXAPEP_TRANSFERASES"/>
    <property type="match status" value="1"/>
</dbReference>
<dbReference type="InterPro" id="IPR050179">
    <property type="entry name" value="Trans_hexapeptide_repeat"/>
</dbReference>
<proteinExistence type="inferred from homology"/>
<dbReference type="AlphaFoldDB" id="A0A6J6WB96"/>
<evidence type="ECO:0000313" key="7">
    <source>
        <dbReference type="EMBL" id="CAB4782281.1"/>
    </source>
</evidence>
<dbReference type="Gene3D" id="1.10.166.10">
    <property type="entry name" value="Tetrahydrodipicolinate-N-succinyltransferase, N-terminal domain"/>
    <property type="match status" value="1"/>
</dbReference>
<sequence>MSDLQQRIIGWYEQIGTLTPESIEARRDVELVIAKLDEGSLRVAELVDGEVVVHEWVKFAILMLFRLRGLEPSEAGPFHYLDKLDLKNNYAEAGVRVVPGGSARRGSFLSPGVILMPSYVNIGAWVGPGTMVDTWATVGSCAQIGANVHLAGGVGIGGVLEPPNAKPVVIEDDAFIGSRCMITEGARVGKGAVLGSGTILNPSIPVIDAQTGEELSRGYVPDYCVAVGASRRREYPGGEFFLPCVLVVSRIPEGERHNKAALNAILRDNGIAT</sequence>
<dbReference type="Pfam" id="PF14602">
    <property type="entry name" value="Hexapep_2"/>
    <property type="match status" value="1"/>
</dbReference>
<dbReference type="InterPro" id="IPR023180">
    <property type="entry name" value="THP_succinylTrfase_dom1"/>
</dbReference>
<dbReference type="PANTHER" id="PTHR43300:SF10">
    <property type="entry name" value="2,3,4,5-TETRAHYDROPYRIDINE-2,6-DICARBOXYLATE N-ACETYLTRANSFERASE"/>
    <property type="match status" value="1"/>
</dbReference>
<accession>A0A6J6WB96</accession>
<dbReference type="InterPro" id="IPR037133">
    <property type="entry name" value="THP_succinylTrfase_N_sf"/>
</dbReference>
<evidence type="ECO:0000256" key="2">
    <source>
        <dbReference type="ARBA" id="ARBA00022605"/>
    </source>
</evidence>
<dbReference type="SUPFAM" id="SSF51161">
    <property type="entry name" value="Trimeric LpxA-like enzymes"/>
    <property type="match status" value="1"/>
</dbReference>
<dbReference type="InterPro" id="IPR018357">
    <property type="entry name" value="Hexapep_transf_CS"/>
</dbReference>
<evidence type="ECO:0000256" key="3">
    <source>
        <dbReference type="ARBA" id="ARBA00022679"/>
    </source>
</evidence>
<gene>
    <name evidence="7" type="ORF">UFOPK2958_00623</name>
</gene>
<dbReference type="GO" id="GO:0016740">
    <property type="term" value="F:transferase activity"/>
    <property type="evidence" value="ECO:0007669"/>
    <property type="project" value="UniProtKB-KW"/>
</dbReference>
<protein>
    <submittedName>
        <fullName evidence="7">Unannotated protein</fullName>
    </submittedName>
</protein>
<evidence type="ECO:0000256" key="1">
    <source>
        <dbReference type="ARBA" id="ARBA00007274"/>
    </source>
</evidence>
<dbReference type="InterPro" id="IPR011004">
    <property type="entry name" value="Trimer_LpxA-like_sf"/>
</dbReference>
<reference evidence="7" key="1">
    <citation type="submission" date="2020-05" db="EMBL/GenBank/DDBJ databases">
        <authorList>
            <person name="Chiriac C."/>
            <person name="Salcher M."/>
            <person name="Ghai R."/>
            <person name="Kavagutti S V."/>
        </authorList>
    </citation>
    <scope>NUCLEOTIDE SEQUENCE</scope>
</reference>
<dbReference type="GO" id="GO:0009085">
    <property type="term" value="P:lysine biosynthetic process"/>
    <property type="evidence" value="ECO:0007669"/>
    <property type="project" value="UniProtKB-KW"/>
</dbReference>
<keyword evidence="2" id="KW-0028">Amino-acid biosynthesis</keyword>
<comment type="similarity">
    <text evidence="1">Belongs to the transferase hexapeptide repeat family.</text>
</comment>
<evidence type="ECO:0000256" key="5">
    <source>
        <dbReference type="ARBA" id="ARBA00023154"/>
    </source>
</evidence>
<evidence type="ECO:0000256" key="4">
    <source>
        <dbReference type="ARBA" id="ARBA00022915"/>
    </source>
</evidence>
<keyword evidence="4" id="KW-0220">Diaminopimelate biosynthesis</keyword>
<dbReference type="GO" id="GO:0019877">
    <property type="term" value="P:diaminopimelate biosynthetic process"/>
    <property type="evidence" value="ECO:0007669"/>
    <property type="project" value="UniProtKB-KW"/>
</dbReference>
<organism evidence="7">
    <name type="scientific">freshwater metagenome</name>
    <dbReference type="NCBI Taxonomy" id="449393"/>
    <lineage>
        <taxon>unclassified sequences</taxon>
        <taxon>metagenomes</taxon>
        <taxon>ecological metagenomes</taxon>
    </lineage>
</organism>
<feature type="domain" description="Tetrahydrodipicolinate-N-succinyltransferase chain A" evidence="6">
    <location>
        <begin position="3"/>
        <end position="67"/>
    </location>
</feature>
<dbReference type="CDD" id="cd03350">
    <property type="entry name" value="LbH_THP_succinylT"/>
    <property type="match status" value="1"/>
</dbReference>
<dbReference type="Pfam" id="PF14805">
    <property type="entry name" value="THDPS_N_2"/>
    <property type="match status" value="1"/>
</dbReference>
<dbReference type="EMBL" id="CAFAAB010000056">
    <property type="protein sequence ID" value="CAB4782281.1"/>
    <property type="molecule type" value="Genomic_DNA"/>
</dbReference>
<keyword evidence="3" id="KW-0808">Transferase</keyword>
<keyword evidence="5" id="KW-0457">Lysine biosynthesis</keyword>
<name>A0A6J6WB96_9ZZZZ</name>
<dbReference type="PANTHER" id="PTHR43300">
    <property type="entry name" value="ACETYLTRANSFERASE"/>
    <property type="match status" value="1"/>
</dbReference>
<dbReference type="InterPro" id="IPR001451">
    <property type="entry name" value="Hexapep"/>
</dbReference>
<evidence type="ECO:0000259" key="6">
    <source>
        <dbReference type="Pfam" id="PF14805"/>
    </source>
</evidence>
<dbReference type="Gene3D" id="2.160.10.10">
    <property type="entry name" value="Hexapeptide repeat proteins"/>
    <property type="match status" value="1"/>
</dbReference>
<dbReference type="NCBIfam" id="NF008808">
    <property type="entry name" value="PRK11830.1"/>
    <property type="match status" value="1"/>
</dbReference>